<dbReference type="RefSeq" id="WP_005371270.1">
    <property type="nucleotide sequence ID" value="NZ_CM001475.1"/>
</dbReference>
<sequence length="107" mass="11264">MTKLPDSQGNRCRFGKILLIAALLGLSFSAAAKPDEVPAESVQGCRLIGPIEGSSGYGKNNGWQRLARQAAVKRAGRLGASHVVWERFNPTGAFNGSVTGKAYNCGS</sequence>
<evidence type="ECO:0000313" key="3">
    <source>
        <dbReference type="Proteomes" id="UP000005090"/>
    </source>
</evidence>
<dbReference type="AlphaFoldDB" id="H8GM71"/>
<dbReference type="EMBL" id="CM001475">
    <property type="protein sequence ID" value="EIC29432.1"/>
    <property type="molecule type" value="Genomic_DNA"/>
</dbReference>
<evidence type="ECO:0008006" key="4">
    <source>
        <dbReference type="Google" id="ProtNLM"/>
    </source>
</evidence>
<evidence type="ECO:0000256" key="1">
    <source>
        <dbReference type="SAM" id="SignalP"/>
    </source>
</evidence>
<dbReference type="Proteomes" id="UP000005090">
    <property type="component" value="Chromosome"/>
</dbReference>
<dbReference type="HOGENOM" id="CLU_175484_0_0_6"/>
<proteinExistence type="predicted"/>
<reference evidence="2 3" key="1">
    <citation type="journal article" date="2013" name="Genome Announc.">
        <title>Genome Sequence of the Obligate Gammaproteobacterial Methanotroph Methylomicrobium album Strain BG8.</title>
        <authorList>
            <person name="Kits K.D."/>
            <person name="Kalyuzhnaya M.G."/>
            <person name="Klotz M.G."/>
            <person name="Jetten M.S."/>
            <person name="Op den Camp H.J."/>
            <person name="Vuilleumier S."/>
            <person name="Bringel F."/>
            <person name="Dispirito A.A."/>
            <person name="Murrell J.C."/>
            <person name="Bruce D."/>
            <person name="Cheng J.F."/>
            <person name="Copeland A."/>
            <person name="Goodwin L."/>
            <person name="Hauser L."/>
            <person name="Lajus A."/>
            <person name="Land M.L."/>
            <person name="Lapidus A."/>
            <person name="Lucas S."/>
            <person name="Medigue C."/>
            <person name="Pitluck S."/>
            <person name="Woyke T."/>
            <person name="Zeytun A."/>
            <person name="Stein L.Y."/>
        </authorList>
    </citation>
    <scope>NUCLEOTIDE SEQUENCE [LARGE SCALE GENOMIC DNA]</scope>
    <source>
        <strain evidence="2 3">BG8</strain>
    </source>
</reference>
<feature type="chain" id="PRO_5003613648" description="DUF4156 domain-containing protein" evidence="1">
    <location>
        <begin position="33"/>
        <end position="107"/>
    </location>
</feature>
<evidence type="ECO:0000313" key="2">
    <source>
        <dbReference type="EMBL" id="EIC29432.1"/>
    </source>
</evidence>
<keyword evidence="1" id="KW-0732">Signal</keyword>
<protein>
    <recommendedName>
        <fullName evidence="4">DUF4156 domain-containing protein</fullName>
    </recommendedName>
</protein>
<feature type="signal peptide" evidence="1">
    <location>
        <begin position="1"/>
        <end position="32"/>
    </location>
</feature>
<accession>H8GM71</accession>
<gene>
    <name evidence="2" type="ORF">Metal_1655</name>
</gene>
<name>H8GM71_METAL</name>
<dbReference type="eggNOG" id="ENOG50307IQ">
    <property type="taxonomic scope" value="Bacteria"/>
</dbReference>
<keyword evidence="3" id="KW-1185">Reference proteome</keyword>
<organism evidence="2 3">
    <name type="scientific">Methylomicrobium album BG8</name>
    <dbReference type="NCBI Taxonomy" id="686340"/>
    <lineage>
        <taxon>Bacteria</taxon>
        <taxon>Pseudomonadati</taxon>
        <taxon>Pseudomonadota</taxon>
        <taxon>Gammaproteobacteria</taxon>
        <taxon>Methylococcales</taxon>
        <taxon>Methylococcaceae</taxon>
        <taxon>Methylomicrobium</taxon>
    </lineage>
</organism>